<dbReference type="EMBL" id="JAENIK010000009">
    <property type="protein sequence ID" value="MBK1815801.1"/>
    <property type="molecule type" value="Genomic_DNA"/>
</dbReference>
<dbReference type="InterPro" id="IPR016143">
    <property type="entry name" value="Citrate_synth-like_sm_a-sub"/>
</dbReference>
<organism evidence="11 12">
    <name type="scientific">Luteolibacter yonseiensis</name>
    <dbReference type="NCBI Taxonomy" id="1144680"/>
    <lineage>
        <taxon>Bacteria</taxon>
        <taxon>Pseudomonadati</taxon>
        <taxon>Verrucomicrobiota</taxon>
        <taxon>Verrucomicrobiia</taxon>
        <taxon>Verrucomicrobiales</taxon>
        <taxon>Verrucomicrobiaceae</taxon>
        <taxon>Luteolibacter</taxon>
    </lineage>
</organism>
<keyword evidence="4 7" id="KW-0808">Transferase</keyword>
<evidence type="ECO:0000256" key="4">
    <source>
        <dbReference type="ARBA" id="ARBA00022679"/>
    </source>
</evidence>
<dbReference type="PROSITE" id="PS00480">
    <property type="entry name" value="CITRATE_SYNTHASE"/>
    <property type="match status" value="1"/>
</dbReference>
<dbReference type="Gene3D" id="1.10.230.10">
    <property type="entry name" value="Cytochrome P450-Terp, domain 2"/>
    <property type="match status" value="1"/>
</dbReference>
<keyword evidence="12" id="KW-1185">Reference proteome</keyword>
<dbReference type="GO" id="GO:0006099">
    <property type="term" value="P:tricarboxylic acid cycle"/>
    <property type="evidence" value="ECO:0007669"/>
    <property type="project" value="UniProtKB-UniRule"/>
</dbReference>
<dbReference type="Gene3D" id="2.20.28.60">
    <property type="match status" value="1"/>
</dbReference>
<dbReference type="InterPro" id="IPR010953">
    <property type="entry name" value="Citrate_synthase_typ-I"/>
</dbReference>
<dbReference type="PRINTS" id="PR00143">
    <property type="entry name" value="CITRTSNTHASE"/>
</dbReference>
<dbReference type="NCBIfam" id="TIGR01798">
    <property type="entry name" value="cit_synth_I"/>
    <property type="match status" value="1"/>
</dbReference>
<evidence type="ECO:0000256" key="8">
    <source>
        <dbReference type="PIRSR" id="PIRSR001369-1"/>
    </source>
</evidence>
<evidence type="ECO:0000256" key="2">
    <source>
        <dbReference type="ARBA" id="ARBA00010566"/>
    </source>
</evidence>
<comment type="catalytic activity">
    <reaction evidence="5 9">
        <text>oxaloacetate + acetyl-CoA + H2O = citrate + CoA + H(+)</text>
        <dbReference type="Rhea" id="RHEA:16845"/>
        <dbReference type="ChEBI" id="CHEBI:15377"/>
        <dbReference type="ChEBI" id="CHEBI:15378"/>
        <dbReference type="ChEBI" id="CHEBI:16452"/>
        <dbReference type="ChEBI" id="CHEBI:16947"/>
        <dbReference type="ChEBI" id="CHEBI:57287"/>
        <dbReference type="ChEBI" id="CHEBI:57288"/>
        <dbReference type="EC" id="2.3.3.16"/>
    </reaction>
</comment>
<evidence type="ECO:0000313" key="11">
    <source>
        <dbReference type="EMBL" id="MBK1815801.1"/>
    </source>
</evidence>
<dbReference type="InterPro" id="IPR036969">
    <property type="entry name" value="Citrate_synthase_sf"/>
</dbReference>
<protein>
    <recommendedName>
        <fullName evidence="6 7">Citrate synthase</fullName>
    </recommendedName>
</protein>
<evidence type="ECO:0000313" key="12">
    <source>
        <dbReference type="Proteomes" id="UP000600139"/>
    </source>
</evidence>
<dbReference type="AlphaFoldDB" id="A0A934R2H9"/>
<accession>A0A934R2H9</accession>
<dbReference type="InterPro" id="IPR024176">
    <property type="entry name" value="Citrate_synthase_bac-typ"/>
</dbReference>
<reference evidence="11" key="1">
    <citation type="submission" date="2021-01" db="EMBL/GenBank/DDBJ databases">
        <title>Modified the classification status of verrucomicrobia.</title>
        <authorList>
            <person name="Feng X."/>
        </authorList>
    </citation>
    <scope>NUCLEOTIDE SEQUENCE</scope>
    <source>
        <strain evidence="11">JCM 18052</strain>
    </source>
</reference>
<dbReference type="RefSeq" id="WP_200350757.1">
    <property type="nucleotide sequence ID" value="NZ_BAABHZ010000008.1"/>
</dbReference>
<evidence type="ECO:0000256" key="5">
    <source>
        <dbReference type="ARBA" id="ARBA00049288"/>
    </source>
</evidence>
<evidence type="ECO:0000256" key="9">
    <source>
        <dbReference type="RuleBase" id="RU003370"/>
    </source>
</evidence>
<dbReference type="PANTHER" id="PTHR42871">
    <property type="entry name" value="CITRATE SYNTHASE"/>
    <property type="match status" value="1"/>
</dbReference>
<evidence type="ECO:0000256" key="10">
    <source>
        <dbReference type="RuleBase" id="RU003406"/>
    </source>
</evidence>
<dbReference type="SUPFAM" id="SSF48256">
    <property type="entry name" value="Citrate synthase"/>
    <property type="match status" value="1"/>
</dbReference>
<keyword evidence="11" id="KW-0012">Acyltransferase</keyword>
<comment type="similarity">
    <text evidence="2 7 10">Belongs to the citrate synthase family.</text>
</comment>
<dbReference type="GO" id="GO:0036440">
    <property type="term" value="F:citrate synthase activity"/>
    <property type="evidence" value="ECO:0007669"/>
    <property type="project" value="UniProtKB-EC"/>
</dbReference>
<gene>
    <name evidence="11" type="ORF">JIN84_09240</name>
</gene>
<dbReference type="InterPro" id="IPR019810">
    <property type="entry name" value="Citrate_synthase_AS"/>
</dbReference>
<proteinExistence type="inferred from homology"/>
<dbReference type="InterPro" id="IPR002020">
    <property type="entry name" value="Citrate_synthase"/>
</dbReference>
<keyword evidence="3 9" id="KW-0816">Tricarboxylic acid cycle</keyword>
<comment type="pathway">
    <text evidence="1 9">Carbohydrate metabolism; tricarboxylic acid cycle; isocitrate from oxaloacetate: step 1/2.</text>
</comment>
<dbReference type="Gene3D" id="1.10.580.10">
    <property type="entry name" value="Citrate Synthase, domain 1"/>
    <property type="match status" value="1"/>
</dbReference>
<evidence type="ECO:0000256" key="1">
    <source>
        <dbReference type="ARBA" id="ARBA00004751"/>
    </source>
</evidence>
<evidence type="ECO:0000256" key="7">
    <source>
        <dbReference type="PIRNR" id="PIRNR001369"/>
    </source>
</evidence>
<dbReference type="Pfam" id="PF00285">
    <property type="entry name" value="Citrate_synt"/>
    <property type="match status" value="1"/>
</dbReference>
<dbReference type="NCBIfam" id="NF004126">
    <property type="entry name" value="PRK05614.1"/>
    <property type="match status" value="1"/>
</dbReference>
<evidence type="ECO:0000256" key="3">
    <source>
        <dbReference type="ARBA" id="ARBA00022532"/>
    </source>
</evidence>
<dbReference type="GO" id="GO:0005737">
    <property type="term" value="C:cytoplasm"/>
    <property type="evidence" value="ECO:0007669"/>
    <property type="project" value="InterPro"/>
</dbReference>
<comment type="caution">
    <text evidence="11">The sequence shown here is derived from an EMBL/GenBank/DDBJ whole genome shotgun (WGS) entry which is preliminary data.</text>
</comment>
<dbReference type="PIRSF" id="PIRSF001369">
    <property type="entry name" value="Citrate_synth"/>
    <property type="match status" value="1"/>
</dbReference>
<sequence>MNGKAELIIDGKTLELPTFTGTENETGIDIATLRAKTGCITLDPGYGNTGACKSAITFIDGEKGILQYRGYDIAELAQKSTFIETAYLLIYGELPTPAELQGFSDLLTENQMLHQDMLQHFDAFPPKAHPMSILSAMIHASSAYPSMKTYRKSLKEAFPIHAARLISQTRTIATCSYRKAAGLPPSYPKRDLKFTENFLHMMFSLPGEDYDLNPEVVRALDLIFLLHADHEQNCSTSTVRMVASSQANVFASASAGVCALWGPLHGGANQAVLEMLEQIHRDGDDGSQFLDQVKNKVGNRRLMGFGHRVYKSFDPRAVIIKEQCDKVLQQLNVSDPLLDIAKKLEEVALNDDYFISRKLYPNVDFYSGIIMRAIGIPMNMFTVLFAIGRMPGWVANYKEVMDDPESRISRPRQIYTGETLRSYKPITERA</sequence>
<evidence type="ECO:0000256" key="6">
    <source>
        <dbReference type="NCBIfam" id="TIGR01798"/>
    </source>
</evidence>
<dbReference type="FunFam" id="1.10.230.10:FF:000002">
    <property type="entry name" value="Citrate synthase"/>
    <property type="match status" value="1"/>
</dbReference>
<feature type="active site" evidence="8">
    <location>
        <position position="307"/>
    </location>
</feature>
<dbReference type="InterPro" id="IPR016142">
    <property type="entry name" value="Citrate_synth-like_lrg_a-sub"/>
</dbReference>
<dbReference type="CDD" id="cd06114">
    <property type="entry name" value="EcCS_like"/>
    <property type="match status" value="1"/>
</dbReference>
<dbReference type="Proteomes" id="UP000600139">
    <property type="component" value="Unassembled WGS sequence"/>
</dbReference>
<feature type="active site" evidence="8">
    <location>
        <position position="364"/>
    </location>
</feature>
<name>A0A934R2H9_9BACT</name>
<dbReference type="PANTHER" id="PTHR42871:SF1">
    <property type="entry name" value="CITRATE SYNTHASE"/>
    <property type="match status" value="1"/>
</dbReference>